<keyword evidence="3" id="KW-1185">Reference proteome</keyword>
<dbReference type="AlphaFoldDB" id="A0A4C1Z1V8"/>
<sequence>MSISISFLLSTDSATVPDFDPSHAPHSDSGATLGFDHGPVLNISFGFGSRFCPTLNFDLSIDHVLILFVVGIGGRGEQRRGLDDDGRGRGRRAVHHRVEPAQRMSAPARPADPNTAQCALTRCGRRRCTPPCARSRRPRGGVGALDGVAVAHLLLRLVVASGRPPPSTSTCQGTPAHSGRSVSARLHVVTTRQVILTISSW</sequence>
<reference evidence="2 3" key="1">
    <citation type="journal article" date="2019" name="Commun. Biol.">
        <title>The bagworm genome reveals a unique fibroin gene that provides high tensile strength.</title>
        <authorList>
            <person name="Kono N."/>
            <person name="Nakamura H."/>
            <person name="Ohtoshi R."/>
            <person name="Tomita M."/>
            <person name="Numata K."/>
            <person name="Arakawa K."/>
        </authorList>
    </citation>
    <scope>NUCLEOTIDE SEQUENCE [LARGE SCALE GENOMIC DNA]</scope>
</reference>
<accession>A0A4C1Z1V8</accession>
<proteinExistence type="predicted"/>
<organism evidence="2 3">
    <name type="scientific">Eumeta variegata</name>
    <name type="common">Bagworm moth</name>
    <name type="synonym">Eumeta japonica</name>
    <dbReference type="NCBI Taxonomy" id="151549"/>
    <lineage>
        <taxon>Eukaryota</taxon>
        <taxon>Metazoa</taxon>
        <taxon>Ecdysozoa</taxon>
        <taxon>Arthropoda</taxon>
        <taxon>Hexapoda</taxon>
        <taxon>Insecta</taxon>
        <taxon>Pterygota</taxon>
        <taxon>Neoptera</taxon>
        <taxon>Endopterygota</taxon>
        <taxon>Lepidoptera</taxon>
        <taxon>Glossata</taxon>
        <taxon>Ditrysia</taxon>
        <taxon>Tineoidea</taxon>
        <taxon>Psychidae</taxon>
        <taxon>Oiketicinae</taxon>
        <taxon>Eumeta</taxon>
    </lineage>
</organism>
<gene>
    <name evidence="2" type="ORF">EVAR_63036_1</name>
</gene>
<comment type="caution">
    <text evidence="2">The sequence shown here is derived from an EMBL/GenBank/DDBJ whole genome shotgun (WGS) entry which is preliminary data.</text>
</comment>
<evidence type="ECO:0000313" key="3">
    <source>
        <dbReference type="Proteomes" id="UP000299102"/>
    </source>
</evidence>
<dbReference type="EMBL" id="BGZK01001515">
    <property type="protein sequence ID" value="GBP81520.1"/>
    <property type="molecule type" value="Genomic_DNA"/>
</dbReference>
<feature type="compositionally biased region" description="Basic and acidic residues" evidence="1">
    <location>
        <begin position="76"/>
        <end position="88"/>
    </location>
</feature>
<feature type="region of interest" description="Disordered" evidence="1">
    <location>
        <begin position="76"/>
        <end position="115"/>
    </location>
</feature>
<evidence type="ECO:0000313" key="2">
    <source>
        <dbReference type="EMBL" id="GBP81520.1"/>
    </source>
</evidence>
<protein>
    <submittedName>
        <fullName evidence="2">Uncharacterized protein</fullName>
    </submittedName>
</protein>
<evidence type="ECO:0000256" key="1">
    <source>
        <dbReference type="SAM" id="MobiDB-lite"/>
    </source>
</evidence>
<name>A0A4C1Z1V8_EUMVA</name>
<dbReference type="Proteomes" id="UP000299102">
    <property type="component" value="Unassembled WGS sequence"/>
</dbReference>